<dbReference type="Pfam" id="PF01851">
    <property type="entry name" value="PC_rep"/>
    <property type="match status" value="2"/>
</dbReference>
<feature type="domain" description="26S proteasome non-ATPase regulatory subunit RPN1 C-terminal" evidence="8">
    <location>
        <begin position="850"/>
        <end position="903"/>
    </location>
</feature>
<dbReference type="InterPro" id="IPR002015">
    <property type="entry name" value="Proteasome/cyclosome_rpt"/>
</dbReference>
<evidence type="ECO:0000256" key="2">
    <source>
        <dbReference type="ARBA" id="ARBA00022737"/>
    </source>
</evidence>
<dbReference type="Gene3D" id="1.25.10.10">
    <property type="entry name" value="Leucine-rich Repeat Variant"/>
    <property type="match status" value="1"/>
</dbReference>
<dbReference type="InterPro" id="IPR041433">
    <property type="entry name" value="RPN1_C"/>
</dbReference>
<dbReference type="InterPro" id="IPR016024">
    <property type="entry name" value="ARM-type_fold"/>
</dbReference>
<dbReference type="GO" id="GO:0030234">
    <property type="term" value="F:enzyme regulator activity"/>
    <property type="evidence" value="ECO:0007669"/>
    <property type="project" value="UniProtKB-UniRule"/>
</dbReference>
<feature type="compositionally biased region" description="Basic and acidic residues" evidence="6">
    <location>
        <begin position="12"/>
        <end position="29"/>
    </location>
</feature>
<dbReference type="FunFam" id="1.25.10.10:FF:000026">
    <property type="entry name" value="26S proteasome non-ATPase regulatory subunit 2"/>
    <property type="match status" value="1"/>
</dbReference>
<dbReference type="InterPro" id="IPR011989">
    <property type="entry name" value="ARM-like"/>
</dbReference>
<dbReference type="SUPFAM" id="SSF48371">
    <property type="entry name" value="ARM repeat"/>
    <property type="match status" value="1"/>
</dbReference>
<evidence type="ECO:0000259" key="7">
    <source>
        <dbReference type="Pfam" id="PF17781"/>
    </source>
</evidence>
<dbReference type="Proteomes" id="UP000217199">
    <property type="component" value="Unassembled WGS sequence"/>
</dbReference>
<keyword evidence="2" id="KW-0677">Repeat</keyword>
<dbReference type="GO" id="GO:0008540">
    <property type="term" value="C:proteasome regulatory particle, base subcomplex"/>
    <property type="evidence" value="ECO:0007669"/>
    <property type="project" value="UniProtKB-UniRule"/>
</dbReference>
<dbReference type="PIRSF" id="PIRSF015965">
    <property type="entry name" value="26S_Psome_Rpn1"/>
    <property type="match status" value="1"/>
</dbReference>
<accession>A0A286U9G0</accession>
<name>A0A286U9G0_9AGAM</name>
<dbReference type="PANTHER" id="PTHR10943">
    <property type="entry name" value="26S PROTEASOME NON-ATPASE REGULATORY SUBUNIT"/>
    <property type="match status" value="1"/>
</dbReference>
<evidence type="ECO:0000259" key="8">
    <source>
        <dbReference type="Pfam" id="PF18051"/>
    </source>
</evidence>
<protein>
    <recommendedName>
        <fullName evidence="5">26S proteasome regulatory subunit RPN1</fullName>
    </recommendedName>
</protein>
<dbReference type="STRING" id="2282107.A0A286U9G0"/>
<dbReference type="InterPro" id="IPR016643">
    <property type="entry name" value="26S_Psome_Rpn1"/>
</dbReference>
<comment type="function">
    <text evidence="4 5">Acts as a regulatory subunit of the 26 proteasome which is involved in the ATP-dependent degradation of ubiquitinated proteins.</text>
</comment>
<organism evidence="9 10">
    <name type="scientific">Pyrrhoderma noxium</name>
    <dbReference type="NCBI Taxonomy" id="2282107"/>
    <lineage>
        <taxon>Eukaryota</taxon>
        <taxon>Fungi</taxon>
        <taxon>Dikarya</taxon>
        <taxon>Basidiomycota</taxon>
        <taxon>Agaricomycotina</taxon>
        <taxon>Agaricomycetes</taxon>
        <taxon>Hymenochaetales</taxon>
        <taxon>Hymenochaetaceae</taxon>
        <taxon>Pyrrhoderma</taxon>
    </lineage>
</organism>
<evidence type="ECO:0000313" key="10">
    <source>
        <dbReference type="Proteomes" id="UP000217199"/>
    </source>
</evidence>
<dbReference type="EMBL" id="NBII01000008">
    <property type="protein sequence ID" value="PAV16207.1"/>
    <property type="molecule type" value="Genomic_DNA"/>
</dbReference>
<dbReference type="InParanoid" id="A0A286U9G0"/>
<dbReference type="Pfam" id="PF17781">
    <property type="entry name" value="RPN1_RPN2_N"/>
    <property type="match status" value="1"/>
</dbReference>
<keyword evidence="3 5" id="KW-0647">Proteasome</keyword>
<evidence type="ECO:0000256" key="5">
    <source>
        <dbReference type="PIRNR" id="PIRNR015965"/>
    </source>
</evidence>
<sequence length="911" mass="100769">MPDTSLPVAPVRADDSKKKDDKKKDDLKDGNSSGNASKDKKEGEGEELSEEDLQLKNELEMLVERLKEPNTSLYRPALETLRTLIRTSTSSMTSVPKPLKFLRPHYRDLQTLYESWPASEDKSLFADILSVLAMTYSDTEPRGTLKYRLLASSMSSQLTEPGSWGHEYIRHLAAELGSEFESRKERDEDISELHALGLECAKFLLLHNAEPDAVDLLEELEIADKLIDLVDDNNYARVCQYMISCVAYLAPPDDQAFLRVVHELYIKHDKFPEALSISLRLADRDLILQDYQNAGNPIMKRQLAFLLARAQVPLDWVQSEEDLEDTEEGLLECLSNTHLSENFKEFGKELGVLEPKGLEDIYKSHLENSRSAGPNIDSARANLAGSFVNAFVNAGFGNDKLMVDAPEGESWIYKNKDHGIMSATASLGLSLLWDTDVGLSHVDRYTYSAEEYIKAGAFLATGILNCGVRTEADAALALLGDHIDNKSVPLKTGAIVGLGLAYVGSQREDLSGLLLPIIADDVNSMEVASLATLALGFIFVGSCNGEIAGTILQVLMERDDNALDEKWTRFMILGLALLYLGHQDASDATLETLKAIENANVSKQGQILVEICSWAGTTNPLKVQAMMHHCSDHIEKKEDGKEDDTFQAFAVIGVALIAMGEDVGAEMAIRQFNHLMHYGEPTIRKAVPLALGLISASNPQLNILDTLSKYSHDSDLVVALNAIFAMGLVGAGTNNARLAQMLRQLASYYYKEPDCLFMVRIAQGLVHMGKGTITVNPFFCDRGIMSRPAVAGLLTVLTAFTDARSFILDKYHWMLYYLVTAMYPRFLITLDEELKPIPVTVRVGTAVDVVGQAGKPRTISGFQTHQAPVRLGTRERAELATEEYIPYAAVLEGFVILKKNPGWEKEDKMEM</sequence>
<proteinExistence type="inferred from homology"/>
<dbReference type="FunCoup" id="A0A286U9G0">
    <property type="interactions" value="816"/>
</dbReference>
<evidence type="ECO:0000256" key="3">
    <source>
        <dbReference type="ARBA" id="ARBA00022942"/>
    </source>
</evidence>
<dbReference type="Pfam" id="PF18051">
    <property type="entry name" value="RPN1_C"/>
    <property type="match status" value="1"/>
</dbReference>
<dbReference type="InterPro" id="IPR040892">
    <property type="entry name" value="RPN1_N"/>
</dbReference>
<dbReference type="GO" id="GO:0042176">
    <property type="term" value="P:regulation of protein catabolic process"/>
    <property type="evidence" value="ECO:0007669"/>
    <property type="project" value="InterPro"/>
</dbReference>
<dbReference type="AlphaFoldDB" id="A0A286U9G0"/>
<evidence type="ECO:0000313" key="9">
    <source>
        <dbReference type="EMBL" id="PAV16207.1"/>
    </source>
</evidence>
<evidence type="ECO:0000256" key="4">
    <source>
        <dbReference type="ARBA" id="ARBA00057191"/>
    </source>
</evidence>
<dbReference type="GO" id="GO:0043161">
    <property type="term" value="P:proteasome-mediated ubiquitin-dependent protein catabolic process"/>
    <property type="evidence" value="ECO:0007669"/>
    <property type="project" value="TreeGrafter"/>
</dbReference>
<feature type="region of interest" description="Disordered" evidence="6">
    <location>
        <begin position="1"/>
        <end position="53"/>
    </location>
</feature>
<dbReference type="PANTHER" id="PTHR10943:SF1">
    <property type="entry name" value="26S PROTEASOME NON-ATPASE REGULATORY SUBUNIT 2"/>
    <property type="match status" value="1"/>
</dbReference>
<gene>
    <name evidence="9" type="ORF">PNOK_0782700</name>
</gene>
<comment type="similarity">
    <text evidence="1 5">Belongs to the proteasome subunit S2 family.</text>
</comment>
<comment type="caution">
    <text evidence="9">The sequence shown here is derived from an EMBL/GenBank/DDBJ whole genome shotgun (WGS) entry which is preliminary data.</text>
</comment>
<dbReference type="GO" id="GO:0034515">
    <property type="term" value="C:proteasome storage granule"/>
    <property type="evidence" value="ECO:0007669"/>
    <property type="project" value="TreeGrafter"/>
</dbReference>
<evidence type="ECO:0000256" key="6">
    <source>
        <dbReference type="SAM" id="MobiDB-lite"/>
    </source>
</evidence>
<reference evidence="9 10" key="1">
    <citation type="journal article" date="2017" name="Mol. Ecol.">
        <title>Comparative and population genomic landscape of Phellinus noxius: A hypervariable fungus causing root rot in trees.</title>
        <authorList>
            <person name="Chung C.L."/>
            <person name="Lee T.J."/>
            <person name="Akiba M."/>
            <person name="Lee H.H."/>
            <person name="Kuo T.H."/>
            <person name="Liu D."/>
            <person name="Ke H.M."/>
            <person name="Yokoi T."/>
            <person name="Roa M.B."/>
            <person name="Lu M.J."/>
            <person name="Chang Y.Y."/>
            <person name="Ann P.J."/>
            <person name="Tsai J.N."/>
            <person name="Chen C.Y."/>
            <person name="Tzean S.S."/>
            <person name="Ota Y."/>
            <person name="Hattori T."/>
            <person name="Sahashi N."/>
            <person name="Liou R.F."/>
            <person name="Kikuchi T."/>
            <person name="Tsai I.J."/>
        </authorList>
    </citation>
    <scope>NUCLEOTIDE SEQUENCE [LARGE SCALE GENOMIC DNA]</scope>
    <source>
        <strain evidence="9 10">FFPRI411160</strain>
    </source>
</reference>
<dbReference type="GO" id="GO:0005634">
    <property type="term" value="C:nucleus"/>
    <property type="evidence" value="ECO:0007669"/>
    <property type="project" value="TreeGrafter"/>
</dbReference>
<dbReference type="OrthoDB" id="10252509at2759"/>
<keyword evidence="10" id="KW-1185">Reference proteome</keyword>
<feature type="domain" description="RPN1 N-terminal" evidence="7">
    <location>
        <begin position="59"/>
        <end position="367"/>
    </location>
</feature>
<evidence type="ECO:0000256" key="1">
    <source>
        <dbReference type="ARBA" id="ARBA00005460"/>
    </source>
</evidence>